<feature type="signal peptide" evidence="1">
    <location>
        <begin position="1"/>
        <end position="19"/>
    </location>
</feature>
<organism evidence="2 3">
    <name type="scientific">Mucilaginibacter litoreus</name>
    <dbReference type="NCBI Taxonomy" id="1048221"/>
    <lineage>
        <taxon>Bacteria</taxon>
        <taxon>Pseudomonadati</taxon>
        <taxon>Bacteroidota</taxon>
        <taxon>Sphingobacteriia</taxon>
        <taxon>Sphingobacteriales</taxon>
        <taxon>Sphingobacteriaceae</taxon>
        <taxon>Mucilaginibacter</taxon>
    </lineage>
</organism>
<reference evidence="3" key="1">
    <citation type="journal article" date="2019" name="Int. J. Syst. Evol. Microbiol.">
        <title>The Global Catalogue of Microorganisms (GCM) 10K type strain sequencing project: providing services to taxonomists for standard genome sequencing and annotation.</title>
        <authorList>
            <consortium name="The Broad Institute Genomics Platform"/>
            <consortium name="The Broad Institute Genome Sequencing Center for Infectious Disease"/>
            <person name="Wu L."/>
            <person name="Ma J."/>
        </authorList>
    </citation>
    <scope>NUCLEOTIDE SEQUENCE [LARGE SCALE GENOMIC DNA]</scope>
    <source>
        <strain evidence="3">CCUG 61484</strain>
    </source>
</reference>
<sequence>MRKLFLFFLFLLTVSIARAQTPNMQWDEGTVYHTSGEVFHGLVSWTPPMKGEYPDGDQIFYRADANSNVFPIPYYKLRAFTMAADSFVVSTNVILKNSPILLVEVDGPFNLYAASIFKQGFPLLIGSGGGGGNFGVGMEVGTHIGRGVKTTYYFGKDPNNVTKIDKKNFAATMSSILAGKPEVVTKIKDRTFRYGDMKALLDYYYTGKLPINTNE</sequence>
<dbReference type="RefSeq" id="WP_377115739.1">
    <property type="nucleotide sequence ID" value="NZ_JBHTHZ010000011.1"/>
</dbReference>
<evidence type="ECO:0000256" key="1">
    <source>
        <dbReference type="SAM" id="SignalP"/>
    </source>
</evidence>
<accession>A0ABW3ATP5</accession>
<protein>
    <submittedName>
        <fullName evidence="2">Uncharacterized protein</fullName>
    </submittedName>
</protein>
<dbReference type="Proteomes" id="UP001597010">
    <property type="component" value="Unassembled WGS sequence"/>
</dbReference>
<keyword evidence="3" id="KW-1185">Reference proteome</keyword>
<name>A0ABW3ATP5_9SPHI</name>
<gene>
    <name evidence="2" type="ORF">ACFQZX_12415</name>
</gene>
<comment type="caution">
    <text evidence="2">The sequence shown here is derived from an EMBL/GenBank/DDBJ whole genome shotgun (WGS) entry which is preliminary data.</text>
</comment>
<evidence type="ECO:0000313" key="2">
    <source>
        <dbReference type="EMBL" id="MFD0794422.1"/>
    </source>
</evidence>
<proteinExistence type="predicted"/>
<dbReference type="EMBL" id="JBHTHZ010000011">
    <property type="protein sequence ID" value="MFD0794422.1"/>
    <property type="molecule type" value="Genomic_DNA"/>
</dbReference>
<evidence type="ECO:0000313" key="3">
    <source>
        <dbReference type="Proteomes" id="UP001597010"/>
    </source>
</evidence>
<feature type="chain" id="PRO_5046636195" evidence="1">
    <location>
        <begin position="20"/>
        <end position="215"/>
    </location>
</feature>
<keyword evidence="1" id="KW-0732">Signal</keyword>